<feature type="domain" description="Asn/Gln amidotransferase" evidence="7">
    <location>
        <begin position="2"/>
        <end position="121"/>
    </location>
</feature>
<keyword evidence="2" id="KW-0547">Nucleotide-binding</keyword>
<keyword evidence="1 8" id="KW-0436">Ligase</keyword>
<dbReference type="PANTHER" id="PTHR11659:SF0">
    <property type="entry name" value="GLUTAMYL-TRNA(GLN) AMIDOTRANSFERASE SUBUNIT B, MITOCHONDRIAL"/>
    <property type="match status" value="1"/>
</dbReference>
<comment type="catalytic activity">
    <reaction evidence="6">
        <text>L-glutamyl-tRNA(Gln) + L-glutamine + ATP + H2O = L-glutaminyl-tRNA(Gln) + L-glutamate + ADP + phosphate + H(+)</text>
        <dbReference type="Rhea" id="RHEA:17521"/>
        <dbReference type="Rhea" id="RHEA-COMP:9681"/>
        <dbReference type="Rhea" id="RHEA-COMP:9684"/>
        <dbReference type="ChEBI" id="CHEBI:15377"/>
        <dbReference type="ChEBI" id="CHEBI:15378"/>
        <dbReference type="ChEBI" id="CHEBI:29985"/>
        <dbReference type="ChEBI" id="CHEBI:30616"/>
        <dbReference type="ChEBI" id="CHEBI:43474"/>
        <dbReference type="ChEBI" id="CHEBI:58359"/>
        <dbReference type="ChEBI" id="CHEBI:78520"/>
        <dbReference type="ChEBI" id="CHEBI:78521"/>
        <dbReference type="ChEBI" id="CHEBI:456216"/>
    </reaction>
</comment>
<dbReference type="EC" id="6.3.5.-" evidence="8"/>
<reference evidence="8" key="1">
    <citation type="submission" date="2019-08" db="EMBL/GenBank/DDBJ databases">
        <authorList>
            <person name="Kucharzyk K."/>
            <person name="Murdoch R.W."/>
            <person name="Higgins S."/>
            <person name="Loffler F."/>
        </authorList>
    </citation>
    <scope>NUCLEOTIDE SEQUENCE</scope>
</reference>
<dbReference type="InterPro" id="IPR003789">
    <property type="entry name" value="Asn/Gln_tRNA_amidoTrase-B-like"/>
</dbReference>
<dbReference type="GO" id="GO:0050567">
    <property type="term" value="F:glutaminyl-tRNA synthase (glutamine-hydrolyzing) activity"/>
    <property type="evidence" value="ECO:0007669"/>
    <property type="project" value="RHEA"/>
</dbReference>
<evidence type="ECO:0000256" key="2">
    <source>
        <dbReference type="ARBA" id="ARBA00022741"/>
    </source>
</evidence>
<dbReference type="InterPro" id="IPR018027">
    <property type="entry name" value="Asn/Gln_amidotransferase"/>
</dbReference>
<comment type="caution">
    <text evidence="8">The sequence shown here is derived from an EMBL/GenBank/DDBJ whole genome shotgun (WGS) entry which is preliminary data.</text>
</comment>
<accession>A0A644XK19</accession>
<comment type="catalytic activity">
    <reaction evidence="5">
        <text>L-aspartyl-tRNA(Asn) + L-glutamine + ATP + H2O = L-asparaginyl-tRNA(Asn) + L-glutamate + ADP + phosphate + 2 H(+)</text>
        <dbReference type="Rhea" id="RHEA:14513"/>
        <dbReference type="Rhea" id="RHEA-COMP:9674"/>
        <dbReference type="Rhea" id="RHEA-COMP:9677"/>
        <dbReference type="ChEBI" id="CHEBI:15377"/>
        <dbReference type="ChEBI" id="CHEBI:15378"/>
        <dbReference type="ChEBI" id="CHEBI:29985"/>
        <dbReference type="ChEBI" id="CHEBI:30616"/>
        <dbReference type="ChEBI" id="CHEBI:43474"/>
        <dbReference type="ChEBI" id="CHEBI:58359"/>
        <dbReference type="ChEBI" id="CHEBI:78515"/>
        <dbReference type="ChEBI" id="CHEBI:78516"/>
        <dbReference type="ChEBI" id="CHEBI:456216"/>
    </reaction>
</comment>
<evidence type="ECO:0000256" key="4">
    <source>
        <dbReference type="ARBA" id="ARBA00022917"/>
    </source>
</evidence>
<dbReference type="GO" id="GO:0050566">
    <property type="term" value="F:asparaginyl-tRNA synthase (glutamine-hydrolyzing) activity"/>
    <property type="evidence" value="ECO:0007669"/>
    <property type="project" value="RHEA"/>
</dbReference>
<dbReference type="InterPro" id="IPR017959">
    <property type="entry name" value="Asn/Gln-tRNA_amidoTrfase_suB/E"/>
</dbReference>
<organism evidence="8">
    <name type="scientific">bioreactor metagenome</name>
    <dbReference type="NCBI Taxonomy" id="1076179"/>
    <lineage>
        <taxon>unclassified sequences</taxon>
        <taxon>metagenomes</taxon>
        <taxon>ecological metagenomes</taxon>
    </lineage>
</organism>
<evidence type="ECO:0000256" key="1">
    <source>
        <dbReference type="ARBA" id="ARBA00022598"/>
    </source>
</evidence>
<dbReference type="GO" id="GO:0016740">
    <property type="term" value="F:transferase activity"/>
    <property type="evidence" value="ECO:0007669"/>
    <property type="project" value="UniProtKB-KW"/>
</dbReference>
<evidence type="ECO:0000313" key="8">
    <source>
        <dbReference type="EMBL" id="MPM16327.1"/>
    </source>
</evidence>
<proteinExistence type="predicted"/>
<dbReference type="GO" id="GO:0006412">
    <property type="term" value="P:translation"/>
    <property type="evidence" value="ECO:0007669"/>
    <property type="project" value="UniProtKB-KW"/>
</dbReference>
<name>A0A644XK19_9ZZZZ</name>
<dbReference type="SMART" id="SM00845">
    <property type="entry name" value="GatB_Yqey"/>
    <property type="match status" value="1"/>
</dbReference>
<keyword evidence="8" id="KW-0808">Transferase</keyword>
<evidence type="ECO:0000256" key="5">
    <source>
        <dbReference type="ARBA" id="ARBA00047380"/>
    </source>
</evidence>
<dbReference type="GO" id="GO:0070681">
    <property type="term" value="P:glutaminyl-tRNAGln biosynthesis via transamidation"/>
    <property type="evidence" value="ECO:0007669"/>
    <property type="project" value="TreeGrafter"/>
</dbReference>
<evidence type="ECO:0000256" key="6">
    <source>
        <dbReference type="ARBA" id="ARBA00047913"/>
    </source>
</evidence>
<dbReference type="Gene3D" id="1.10.10.410">
    <property type="match status" value="1"/>
</dbReference>
<evidence type="ECO:0000256" key="3">
    <source>
        <dbReference type="ARBA" id="ARBA00022840"/>
    </source>
</evidence>
<gene>
    <name evidence="8" type="primary">gatB_17</name>
    <name evidence="8" type="ORF">SDC9_62705</name>
</gene>
<dbReference type="AlphaFoldDB" id="A0A644XK19"/>
<sequence>MNQSGAVLADLKVTPAMLAELIEATNSSVVNQNTAKTVLGEMLTSGKGANAIIQERGLAQVSDSSFITDVVKKVLEENPNELASFRAGKETLANWFFGQAMRAAGGKANPALLRAELEKQLRQNC</sequence>
<dbReference type="EMBL" id="VSSQ01002591">
    <property type="protein sequence ID" value="MPM16327.1"/>
    <property type="molecule type" value="Genomic_DNA"/>
</dbReference>
<dbReference type="SUPFAM" id="SSF89095">
    <property type="entry name" value="GatB/YqeY motif"/>
    <property type="match status" value="1"/>
</dbReference>
<evidence type="ECO:0000259" key="7">
    <source>
        <dbReference type="SMART" id="SM00845"/>
    </source>
</evidence>
<dbReference type="Pfam" id="PF02637">
    <property type="entry name" value="GatB_Yqey"/>
    <property type="match status" value="1"/>
</dbReference>
<keyword evidence="4" id="KW-0648">Protein biosynthesis</keyword>
<dbReference type="PANTHER" id="PTHR11659">
    <property type="entry name" value="GLUTAMYL-TRNA GLN AMIDOTRANSFERASE SUBUNIT B MITOCHONDRIAL AND PROKARYOTIC PET112-RELATED"/>
    <property type="match status" value="1"/>
</dbReference>
<dbReference type="FunFam" id="1.10.10.410:FF:000001">
    <property type="entry name" value="Aspartyl/glutamyl-tRNA(Asn/Gln) amidotransferase subunit B"/>
    <property type="match status" value="1"/>
</dbReference>
<protein>
    <submittedName>
        <fullName evidence="8">Aspartyl/glutamyl-tRNA(Asn/Gln) amidotransferase subunit B</fullName>
        <ecNumber evidence="8">6.3.5.-</ecNumber>
    </submittedName>
</protein>
<dbReference type="GO" id="GO:0005524">
    <property type="term" value="F:ATP binding"/>
    <property type="evidence" value="ECO:0007669"/>
    <property type="project" value="UniProtKB-KW"/>
</dbReference>
<dbReference type="InterPro" id="IPR023168">
    <property type="entry name" value="GatB_Yqey_C_2"/>
</dbReference>
<keyword evidence="3" id="KW-0067">ATP-binding</keyword>